<proteinExistence type="predicted"/>
<dbReference type="Proteomes" id="UP000664601">
    <property type="component" value="Unassembled WGS sequence"/>
</dbReference>
<name>A0ABS3LFV6_9ENTE</name>
<dbReference type="EMBL" id="JAFREM010000029">
    <property type="protein sequence ID" value="MBO1307950.1"/>
    <property type="molecule type" value="Genomic_DNA"/>
</dbReference>
<evidence type="ECO:0000313" key="2">
    <source>
        <dbReference type="Proteomes" id="UP000664601"/>
    </source>
</evidence>
<accession>A0ABS3LFV6</accession>
<dbReference type="RefSeq" id="WP_207674945.1">
    <property type="nucleotide sequence ID" value="NZ_JAFREM010000029.1"/>
</dbReference>
<sequence length="203" mass="23983">MGVNLQERQLFKMQRKTLEKRFSQHYEEMNDANYIIECALAVQVRNALTTEDFSFLAKDLIRQLFFTAEDLQATRHLCFFFRAYFTNEEWATVLGRLFKKPDEYLDLTQIYVPGVEKLQKFLSSGAREEEEDISIYAFFKDEAGKMQRWRLSKAESKLGSQEAFEIMHILSFLTILKKDGVRRFVKPLRSDFVTTYHVEKIGT</sequence>
<reference evidence="1 2" key="1">
    <citation type="submission" date="2021-03" db="EMBL/GenBank/DDBJ databases">
        <title>Enterococcal diversity collection.</title>
        <authorList>
            <person name="Gilmore M.S."/>
            <person name="Schwartzman J."/>
            <person name="Van Tyne D."/>
            <person name="Martin M."/>
            <person name="Earl A.M."/>
            <person name="Manson A.L."/>
            <person name="Straub T."/>
            <person name="Salamzade R."/>
            <person name="Saavedra J."/>
            <person name="Lebreton F."/>
            <person name="Prichula J."/>
            <person name="Schaufler K."/>
            <person name="Gaca A."/>
            <person name="Sgardioli B."/>
            <person name="Wagenaar J."/>
            <person name="Strong T."/>
        </authorList>
    </citation>
    <scope>NUCLEOTIDE SEQUENCE [LARGE SCALE GENOMIC DNA]</scope>
    <source>
        <strain evidence="1 2">669A</strain>
    </source>
</reference>
<comment type="caution">
    <text evidence="1">The sequence shown here is derived from an EMBL/GenBank/DDBJ whole genome shotgun (WGS) entry which is preliminary data.</text>
</comment>
<keyword evidence="2" id="KW-1185">Reference proteome</keyword>
<evidence type="ECO:0000313" key="1">
    <source>
        <dbReference type="EMBL" id="MBO1307950.1"/>
    </source>
</evidence>
<protein>
    <submittedName>
        <fullName evidence="1">Uncharacterized protein</fullName>
    </submittedName>
</protein>
<gene>
    <name evidence="1" type="ORF">JZO70_17380</name>
</gene>
<organism evidence="1 2">
    <name type="scientific">Candidatus Enterococcus moelleringii</name>
    <dbReference type="NCBI Taxonomy" id="2815325"/>
    <lineage>
        <taxon>Bacteria</taxon>
        <taxon>Bacillati</taxon>
        <taxon>Bacillota</taxon>
        <taxon>Bacilli</taxon>
        <taxon>Lactobacillales</taxon>
        <taxon>Enterococcaceae</taxon>
        <taxon>Enterococcus</taxon>
    </lineage>
</organism>